<dbReference type="CDD" id="cd02142">
    <property type="entry name" value="McbC_SagB-like_oxidoreductase"/>
    <property type="match status" value="1"/>
</dbReference>
<evidence type="ECO:0000313" key="3">
    <source>
        <dbReference type="Proteomes" id="UP000221011"/>
    </source>
</evidence>
<dbReference type="InterPro" id="IPR029479">
    <property type="entry name" value="Nitroreductase"/>
</dbReference>
<organism evidence="2 3">
    <name type="scientific">Streptomyces formicae</name>
    <dbReference type="NCBI Taxonomy" id="1616117"/>
    <lineage>
        <taxon>Bacteria</taxon>
        <taxon>Bacillati</taxon>
        <taxon>Actinomycetota</taxon>
        <taxon>Actinomycetes</taxon>
        <taxon>Kitasatosporales</taxon>
        <taxon>Streptomycetaceae</taxon>
        <taxon>Streptomyces</taxon>
    </lineage>
</organism>
<protein>
    <submittedName>
        <fullName evidence="2">Nitroreductase</fullName>
    </submittedName>
</protein>
<dbReference type="SUPFAM" id="SSF55469">
    <property type="entry name" value="FMN-dependent nitroreductase-like"/>
    <property type="match status" value="1"/>
</dbReference>
<dbReference type="Pfam" id="PF00881">
    <property type="entry name" value="Nitroreductase"/>
    <property type="match status" value="1"/>
</dbReference>
<dbReference type="InterPro" id="IPR052544">
    <property type="entry name" value="Bacteriocin_Proc_Enz"/>
</dbReference>
<dbReference type="PANTHER" id="PTHR43745:SF2">
    <property type="entry name" value="NITROREDUCTASE MJ1384-RELATED"/>
    <property type="match status" value="1"/>
</dbReference>
<reference evidence="2 3" key="1">
    <citation type="submission" date="2017-08" db="EMBL/GenBank/DDBJ databases">
        <title>Complete Genome Sequence of Streptomyces formicae KY5, the formicamycin producer.</title>
        <authorList>
            <person name="Holmes N.A."/>
            <person name="Devine R."/>
            <person name="Qin Z."/>
            <person name="Seipke R.F."/>
            <person name="Wilkinson B."/>
            <person name="Hutchings M.I."/>
        </authorList>
    </citation>
    <scope>NUCLEOTIDE SEQUENCE [LARGE SCALE GENOMIC DNA]</scope>
    <source>
        <strain evidence="2 3">KY5</strain>
    </source>
</reference>
<dbReference type="InterPro" id="IPR000415">
    <property type="entry name" value="Nitroreductase-like"/>
</dbReference>
<proteinExistence type="predicted"/>
<evidence type="ECO:0000313" key="2">
    <source>
        <dbReference type="EMBL" id="ATL29102.1"/>
    </source>
</evidence>
<name>A0A291QBV7_9ACTN</name>
<accession>A0A291QBV7</accession>
<keyword evidence="3" id="KW-1185">Reference proteome</keyword>
<feature type="domain" description="Nitroreductase" evidence="1">
    <location>
        <begin position="116"/>
        <end position="301"/>
    </location>
</feature>
<dbReference type="KEGG" id="sfk:KY5_4084c"/>
<dbReference type="AlphaFoldDB" id="A0A291QBV7"/>
<dbReference type="Gene3D" id="3.40.109.10">
    <property type="entry name" value="NADH Oxidase"/>
    <property type="match status" value="1"/>
</dbReference>
<dbReference type="EMBL" id="CP022685">
    <property type="protein sequence ID" value="ATL29102.1"/>
    <property type="molecule type" value="Genomic_DNA"/>
</dbReference>
<dbReference type="GO" id="GO:0016491">
    <property type="term" value="F:oxidoreductase activity"/>
    <property type="evidence" value="ECO:0007669"/>
    <property type="project" value="InterPro"/>
</dbReference>
<evidence type="ECO:0000259" key="1">
    <source>
        <dbReference type="Pfam" id="PF00881"/>
    </source>
</evidence>
<dbReference type="PANTHER" id="PTHR43745">
    <property type="entry name" value="NITROREDUCTASE MJ1384-RELATED"/>
    <property type="match status" value="1"/>
</dbReference>
<gene>
    <name evidence="2" type="ORF">KY5_4084c</name>
</gene>
<dbReference type="InterPro" id="IPR020051">
    <property type="entry name" value="SagB-type_dehydrogenase"/>
</dbReference>
<dbReference type="Proteomes" id="UP000221011">
    <property type="component" value="Chromosome"/>
</dbReference>
<sequence length="308" mass="33080">MSGADSPEQARLIQSSVATSAYRTMSPNASGVGLQTNSMRFENLSSGTFRRIAEEFLMATRMRRWDRSALLSIGYYFSDVMAVVQSRQDRVPHRSAPRTPLPEGADIDAGLTETVLRRRSGRDFSGAPVGLDEITSVLRFAGSVTAEADIELADGAPLTMGFRTVPSAGGLYPVEIWLAARNVAGLEPGLHRFLPVEESLATQAGPEAVTELIASFDPQDGSIDFDRTAAVILLVGNPWRSMRKYGPRGMRSMFHEAGGIAQNAHLAATGLGLESVDFSGFYDDEAHSALGLDGVHRTLLHTVLLGAA</sequence>
<dbReference type="NCBIfam" id="TIGR03605">
    <property type="entry name" value="antibiot_sagB"/>
    <property type="match status" value="1"/>
</dbReference>